<evidence type="ECO:0000256" key="3">
    <source>
        <dbReference type="ARBA" id="ARBA00022630"/>
    </source>
</evidence>
<keyword evidence="4" id="KW-0274">FAD</keyword>
<reference evidence="8" key="1">
    <citation type="submission" date="2025-08" db="UniProtKB">
        <authorList>
            <consortium name="RefSeq"/>
        </authorList>
    </citation>
    <scope>IDENTIFICATION</scope>
</reference>
<evidence type="ECO:0000313" key="7">
    <source>
        <dbReference type="Proteomes" id="UP000694845"/>
    </source>
</evidence>
<dbReference type="AlphaFoldDB" id="A0A8B7XJU5"/>
<keyword evidence="5" id="KW-0560">Oxidoreductase</keyword>
<dbReference type="PANTHER" id="PTHR10961">
    <property type="entry name" value="PEROXISOMAL SARCOSINE OXIDASE"/>
    <property type="match status" value="1"/>
</dbReference>
<dbReference type="SUPFAM" id="SSF51971">
    <property type="entry name" value="Nucleotide-binding domain"/>
    <property type="match status" value="1"/>
</dbReference>
<dbReference type="OMA" id="INPRKMV"/>
<protein>
    <submittedName>
        <fullName evidence="8">Uncharacterized protein LOC110974057</fullName>
    </submittedName>
</protein>
<name>A0A8B7XJU5_ACAPL</name>
<dbReference type="InterPro" id="IPR006076">
    <property type="entry name" value="FAD-dep_OxRdtase"/>
</dbReference>
<dbReference type="InterPro" id="IPR036188">
    <property type="entry name" value="FAD/NAD-bd_sf"/>
</dbReference>
<proteinExistence type="inferred from homology"/>
<comment type="cofactor">
    <cofactor evidence="1">
        <name>FAD</name>
        <dbReference type="ChEBI" id="CHEBI:57692"/>
    </cofactor>
</comment>
<dbReference type="GO" id="GO:0050660">
    <property type="term" value="F:flavin adenine dinucleotide binding"/>
    <property type="evidence" value="ECO:0007669"/>
    <property type="project" value="InterPro"/>
</dbReference>
<evidence type="ECO:0000256" key="2">
    <source>
        <dbReference type="ARBA" id="ARBA00010989"/>
    </source>
</evidence>
<comment type="similarity">
    <text evidence="2">Belongs to the MSOX/MTOX family.</text>
</comment>
<dbReference type="RefSeq" id="XP_022081073.1">
    <property type="nucleotide sequence ID" value="XM_022225381.1"/>
</dbReference>
<gene>
    <name evidence="8" type="primary">LOC110974057</name>
</gene>
<dbReference type="OrthoDB" id="424974at2759"/>
<accession>A0A8B7XJU5</accession>
<dbReference type="GO" id="GO:0008115">
    <property type="term" value="F:sarcosine oxidase activity"/>
    <property type="evidence" value="ECO:0007669"/>
    <property type="project" value="TreeGrafter"/>
</dbReference>
<evidence type="ECO:0000256" key="4">
    <source>
        <dbReference type="ARBA" id="ARBA00022827"/>
    </source>
</evidence>
<sequence>MVLYDICIVGAGLWGSSAARHASKPGRKVCLIGPTEPSQEDRRFCEIFASHYDAARAVRKYQGSHHLRSLMTMRTFKALTELEATAGIKLSGELGHIMFGNNIDSVAVPLAKTEGVLLTAEGVRERYPFLDVSQYGDSAMLFVANAGHANPRMIVRAQQQIAAHQGCDIIEDVVEAVQESLEHGQGEPLLQLLTKKGRRLSAKKVLLCTGAFTQLKNLLPPSKKLDLGIDGTFVVKLEVGESDLEKLRAMPTMTSFTDPEWNCYIIPPVRYPDGKYYLKLGPGYQDQRRLNTLKEVKDWFLSQPDPKLVAKYRDLLLSIVKDFTPVSVQADMCVCTRTRTELPYCDMLSPRLGLAVGGYGYGAMLSDEVGRMAARMIAGEENWSQGIPEEALRARFIQTTCSL</sequence>
<dbReference type="Gene3D" id="3.30.9.10">
    <property type="entry name" value="D-Amino Acid Oxidase, subunit A, domain 2"/>
    <property type="match status" value="1"/>
</dbReference>
<organism evidence="7 8">
    <name type="scientific">Acanthaster planci</name>
    <name type="common">Crown-of-thorns starfish</name>
    <dbReference type="NCBI Taxonomy" id="133434"/>
    <lineage>
        <taxon>Eukaryota</taxon>
        <taxon>Metazoa</taxon>
        <taxon>Echinodermata</taxon>
        <taxon>Eleutherozoa</taxon>
        <taxon>Asterozoa</taxon>
        <taxon>Asteroidea</taxon>
        <taxon>Valvatacea</taxon>
        <taxon>Valvatida</taxon>
        <taxon>Acanthasteridae</taxon>
        <taxon>Acanthaster</taxon>
    </lineage>
</organism>
<dbReference type="GeneID" id="110974057"/>
<dbReference type="Gene3D" id="3.50.50.60">
    <property type="entry name" value="FAD/NAD(P)-binding domain"/>
    <property type="match status" value="1"/>
</dbReference>
<evidence type="ECO:0000313" key="8">
    <source>
        <dbReference type="RefSeq" id="XP_022081073.1"/>
    </source>
</evidence>
<dbReference type="PANTHER" id="PTHR10961:SF10">
    <property type="entry name" value="FAD DEPENDENT OXIDOREDUCTASE DOMAIN-CONTAINING PROTEIN"/>
    <property type="match status" value="1"/>
</dbReference>
<dbReference type="KEGG" id="aplc:110974057"/>
<evidence type="ECO:0000256" key="5">
    <source>
        <dbReference type="ARBA" id="ARBA00023002"/>
    </source>
</evidence>
<keyword evidence="7" id="KW-1185">Reference proteome</keyword>
<evidence type="ECO:0000259" key="6">
    <source>
        <dbReference type="Pfam" id="PF01266"/>
    </source>
</evidence>
<dbReference type="Pfam" id="PF01266">
    <property type="entry name" value="DAO"/>
    <property type="match status" value="1"/>
</dbReference>
<feature type="domain" description="FAD dependent oxidoreductase" evidence="6">
    <location>
        <begin position="5"/>
        <end position="376"/>
    </location>
</feature>
<keyword evidence="3" id="KW-0285">Flavoprotein</keyword>
<dbReference type="InterPro" id="IPR045170">
    <property type="entry name" value="MTOX"/>
</dbReference>
<evidence type="ECO:0000256" key="1">
    <source>
        <dbReference type="ARBA" id="ARBA00001974"/>
    </source>
</evidence>
<dbReference type="Proteomes" id="UP000694845">
    <property type="component" value="Unplaced"/>
</dbReference>